<dbReference type="Proteomes" id="UP001057402">
    <property type="component" value="Chromosome 2"/>
</dbReference>
<proteinExistence type="predicted"/>
<gene>
    <name evidence="1" type="ORF">MLD38_002491</name>
</gene>
<protein>
    <submittedName>
        <fullName evidence="1">Uncharacterized protein</fullName>
    </submittedName>
</protein>
<comment type="caution">
    <text evidence="1">The sequence shown here is derived from an EMBL/GenBank/DDBJ whole genome shotgun (WGS) entry which is preliminary data.</text>
</comment>
<evidence type="ECO:0000313" key="1">
    <source>
        <dbReference type="EMBL" id="KAI4384320.1"/>
    </source>
</evidence>
<sequence length="598" mass="66969">MEILEEMGICGNLDFLSGVLGDTPVRQETETATEECFSDGEIDMDELESRIWRDKMLLRHLKEQRKDVEGREHNSAKQRQCQEQVRRKKMSRAQDGILKYMLKMMEVCKAQGFVYGIIPEKGKPVTGASDNLRAWWKEKVRFDRNGPAAISKYVAEHSVPGNKPELYTVASTTHNLQELQDTTLGSILSALLQHCNPPQRRFPLERGVPPPWWPTGNEPWWVQLGLPKDQGIPPYKKPHDLKKAWKVVVLTAVIKHLSPNIAKIRMLVHQSKCLQDKMTAKESATWLAILNQEEALCRKLYPGISHNFSGSAHGSPFLTTDVGDYDVEGACDEQVFVSEERKPLIGFSGHRQKFSQEVIVMPPSIYEIKSECLESNCSDELLMPKRKQLFDGPNMNNHQETYNCEFPECPYSDAGLGFADRVSRNNHQMICLYRNRSRPKSGISAFLASDDVPSSSNVPAQPKSGPPSAGQRSPTSSVYGPEGGQRILSDPMLFYDNNNPLDASVVGTKANVLTVLRVPNDENCKPADFVKGTSHRGTHMPGNPPIALASSHSRCDQWKLLDSSFDIPFSRAVTSSPFDLGSVGAVQPRKQDSSMWYT</sequence>
<dbReference type="EMBL" id="CM042881">
    <property type="protein sequence ID" value="KAI4384320.1"/>
    <property type="molecule type" value="Genomic_DNA"/>
</dbReference>
<keyword evidence="2" id="KW-1185">Reference proteome</keyword>
<evidence type="ECO:0000313" key="2">
    <source>
        <dbReference type="Proteomes" id="UP001057402"/>
    </source>
</evidence>
<reference evidence="2" key="1">
    <citation type="journal article" date="2023" name="Front. Plant Sci.">
        <title>Chromosomal-level genome assembly of Melastoma candidum provides insights into trichome evolution.</title>
        <authorList>
            <person name="Zhong Y."/>
            <person name="Wu W."/>
            <person name="Sun C."/>
            <person name="Zou P."/>
            <person name="Liu Y."/>
            <person name="Dai S."/>
            <person name="Zhou R."/>
        </authorList>
    </citation>
    <scope>NUCLEOTIDE SEQUENCE [LARGE SCALE GENOMIC DNA]</scope>
</reference>
<accession>A0ACB9S038</accession>
<organism evidence="1 2">
    <name type="scientific">Melastoma candidum</name>
    <dbReference type="NCBI Taxonomy" id="119954"/>
    <lineage>
        <taxon>Eukaryota</taxon>
        <taxon>Viridiplantae</taxon>
        <taxon>Streptophyta</taxon>
        <taxon>Embryophyta</taxon>
        <taxon>Tracheophyta</taxon>
        <taxon>Spermatophyta</taxon>
        <taxon>Magnoliopsida</taxon>
        <taxon>eudicotyledons</taxon>
        <taxon>Gunneridae</taxon>
        <taxon>Pentapetalae</taxon>
        <taxon>rosids</taxon>
        <taxon>malvids</taxon>
        <taxon>Myrtales</taxon>
        <taxon>Melastomataceae</taxon>
        <taxon>Melastomatoideae</taxon>
        <taxon>Melastomateae</taxon>
        <taxon>Melastoma</taxon>
    </lineage>
</organism>
<name>A0ACB9S038_9MYRT</name>